<dbReference type="InterPro" id="IPR008775">
    <property type="entry name" value="Phytyl_CoA_dOase-like"/>
</dbReference>
<proteinExistence type="predicted"/>
<evidence type="ECO:0000313" key="1">
    <source>
        <dbReference type="EMBL" id="MXY94474.1"/>
    </source>
</evidence>
<dbReference type="EMBL" id="VXRG01000111">
    <property type="protein sequence ID" value="MXY94474.1"/>
    <property type="molecule type" value="Genomic_DNA"/>
</dbReference>
<reference evidence="1" key="1">
    <citation type="submission" date="2019-09" db="EMBL/GenBank/DDBJ databases">
        <title>Characterisation of the sponge microbiome using genome-centric metagenomics.</title>
        <authorList>
            <person name="Engelberts J.P."/>
            <person name="Robbins S.J."/>
            <person name="De Goeij J.M."/>
            <person name="Aranda M."/>
            <person name="Bell S.C."/>
            <person name="Webster N.S."/>
        </authorList>
    </citation>
    <scope>NUCLEOTIDE SEQUENCE</scope>
    <source>
        <strain evidence="1">SB0664_bin_27</strain>
    </source>
</reference>
<dbReference type="GO" id="GO:0005506">
    <property type="term" value="F:iron ion binding"/>
    <property type="evidence" value="ECO:0007669"/>
    <property type="project" value="UniProtKB-ARBA"/>
</dbReference>
<dbReference type="AlphaFoldDB" id="A0A6B0YTP1"/>
<dbReference type="PANTHER" id="PTHR20883:SF48">
    <property type="entry name" value="ECTOINE DIOXYGENASE"/>
    <property type="match status" value="1"/>
</dbReference>
<dbReference type="Gene3D" id="2.60.120.620">
    <property type="entry name" value="q2cbj1_9rhob like domain"/>
    <property type="match status" value="1"/>
</dbReference>
<gene>
    <name evidence="1" type="ORF">F4Y42_13620</name>
</gene>
<dbReference type="PANTHER" id="PTHR20883">
    <property type="entry name" value="PHYTANOYL-COA DIOXYGENASE DOMAIN CONTAINING 1"/>
    <property type="match status" value="1"/>
</dbReference>
<dbReference type="SUPFAM" id="SSF51197">
    <property type="entry name" value="Clavaminate synthase-like"/>
    <property type="match status" value="1"/>
</dbReference>
<dbReference type="GO" id="GO:0016706">
    <property type="term" value="F:2-oxoglutarate-dependent dioxygenase activity"/>
    <property type="evidence" value="ECO:0007669"/>
    <property type="project" value="UniProtKB-ARBA"/>
</dbReference>
<keyword evidence="1" id="KW-0560">Oxidoreductase</keyword>
<protein>
    <submittedName>
        <fullName evidence="1">Phytanoyl-CoA dioxygenase family protein</fullName>
    </submittedName>
</protein>
<sequence>MRALHMLTNEQKRQFDDQGFLNVRGLFSDTEVRQFRQHFMDLRAAGSYPGDSAGVDNASNDPLKKYPRMIHMHRWDQLSLNWMLDSRLRDCMTDMLGRVPYAVQTMLYFKPPGARGQALHQDQQYLRVQPGTCIAAWLALDDCDEENGCLRMVPDSNAWPLLCTAEADTTQSFTDVTVDLPKDVEARPVIMKAGDVVFFNGQVVHGSFPNTSADRFRRALIGHYIAGEARQVAKYYHPIFRMDGSEVDLGISEGGDLCGRWVDVDGKPEIEMQPSEKLAW</sequence>
<accession>A0A6B0YTP1</accession>
<dbReference type="Pfam" id="PF05721">
    <property type="entry name" value="PhyH"/>
    <property type="match status" value="1"/>
</dbReference>
<keyword evidence="1" id="KW-0223">Dioxygenase</keyword>
<organism evidence="1">
    <name type="scientific">Caldilineaceae bacterium SB0664_bin_27</name>
    <dbReference type="NCBI Taxonomy" id="2605260"/>
    <lineage>
        <taxon>Bacteria</taxon>
        <taxon>Bacillati</taxon>
        <taxon>Chloroflexota</taxon>
        <taxon>Caldilineae</taxon>
        <taxon>Caldilineales</taxon>
        <taxon>Caldilineaceae</taxon>
    </lineage>
</organism>
<comment type="caution">
    <text evidence="1">The sequence shown here is derived from an EMBL/GenBank/DDBJ whole genome shotgun (WGS) entry which is preliminary data.</text>
</comment>
<name>A0A6B0YTP1_9CHLR</name>